<keyword evidence="1" id="KW-0812">Transmembrane</keyword>
<proteinExistence type="predicted"/>
<dbReference type="Proteomes" id="UP000251576">
    <property type="component" value="Unassembled WGS sequence"/>
</dbReference>
<sequence>MISDNIYSAFIVFIFFVFIILVLTFYIDYRKHSGQVDKIYESLTQENLLKEEDYQVWKNIGFWGFGFRTTILSRLVRGKRIKLTESRWLEPQSCNAILSNFELSWVNSYNRKVKVATFLFVLLLILAGVNEI</sequence>
<protein>
    <submittedName>
        <fullName evidence="2">Uncharacterized protein</fullName>
    </submittedName>
</protein>
<evidence type="ECO:0000313" key="2">
    <source>
        <dbReference type="EMBL" id="RAZ67549.1"/>
    </source>
</evidence>
<accession>A0A330G9Z3</accession>
<dbReference type="RefSeq" id="WP_112780865.1">
    <property type="nucleotide sequence ID" value="NZ_CABMNQ010000016.1"/>
</dbReference>
<name>A0A330G9Z3_ENTCL</name>
<feature type="transmembrane region" description="Helical" evidence="1">
    <location>
        <begin position="113"/>
        <end position="129"/>
    </location>
</feature>
<evidence type="ECO:0000256" key="1">
    <source>
        <dbReference type="SAM" id="Phobius"/>
    </source>
</evidence>
<evidence type="ECO:0000313" key="3">
    <source>
        <dbReference type="Proteomes" id="UP000251576"/>
    </source>
</evidence>
<keyword evidence="1" id="KW-0472">Membrane</keyword>
<feature type="transmembrane region" description="Helical" evidence="1">
    <location>
        <begin position="6"/>
        <end position="27"/>
    </location>
</feature>
<dbReference type="AlphaFoldDB" id="A0A330G9Z3"/>
<organism evidence="2 3">
    <name type="scientific">Enterobacter cloacae</name>
    <dbReference type="NCBI Taxonomy" id="550"/>
    <lineage>
        <taxon>Bacteria</taxon>
        <taxon>Pseudomonadati</taxon>
        <taxon>Pseudomonadota</taxon>
        <taxon>Gammaproteobacteria</taxon>
        <taxon>Enterobacterales</taxon>
        <taxon>Enterobacteriaceae</taxon>
        <taxon>Enterobacter</taxon>
        <taxon>Enterobacter cloacae complex</taxon>
    </lineage>
</organism>
<keyword evidence="1" id="KW-1133">Transmembrane helix</keyword>
<gene>
    <name evidence="2" type="ORF">DP202_11820</name>
</gene>
<dbReference type="EMBL" id="QMDH01000016">
    <property type="protein sequence ID" value="RAZ67549.1"/>
    <property type="molecule type" value="Genomic_DNA"/>
</dbReference>
<reference evidence="2 3" key="1">
    <citation type="submission" date="2018-06" db="EMBL/GenBank/DDBJ databases">
        <title>ACT-28, a chromosomally-encoded AmpC with carbapenemase activity from Enterobacter kobei.</title>
        <authorList>
            <person name="Jousset A.B."/>
            <person name="Oueslati S."/>
            <person name="Bernabeu S."/>
            <person name="Takissian J."/>
            <person name="Creton E."/>
            <person name="Vogel A."/>
            <person name="Cotellon G."/>
            <person name="Bonnin R.A."/>
            <person name="Dortet L."/>
            <person name="Naas T."/>
        </authorList>
    </citation>
    <scope>NUCLEOTIDE SEQUENCE [LARGE SCALE GENOMIC DNA]</scope>
    <source>
        <strain evidence="2 3">99B3</strain>
    </source>
</reference>
<comment type="caution">
    <text evidence="2">The sequence shown here is derived from an EMBL/GenBank/DDBJ whole genome shotgun (WGS) entry which is preliminary data.</text>
</comment>